<accession>A0A5J4Z3K4</accession>
<dbReference type="Gene3D" id="3.40.630.30">
    <property type="match status" value="1"/>
</dbReference>
<dbReference type="GO" id="GO:0004596">
    <property type="term" value="F:protein-N-terminal amino-acid acetyltransferase activity"/>
    <property type="evidence" value="ECO:0007669"/>
    <property type="project" value="TreeGrafter"/>
</dbReference>
<dbReference type="InterPro" id="IPR016181">
    <property type="entry name" value="Acyl_CoA_acyltransferase"/>
</dbReference>
<dbReference type="Proteomes" id="UP000324585">
    <property type="component" value="Unassembled WGS sequence"/>
</dbReference>
<protein>
    <submittedName>
        <fullName evidence="4">N-terminal acetyltransferase B complex catalytic subunit NAA20</fullName>
    </submittedName>
</protein>
<dbReference type="Pfam" id="PF00583">
    <property type="entry name" value="Acetyltransf_1"/>
    <property type="match status" value="1"/>
</dbReference>
<evidence type="ECO:0000313" key="4">
    <source>
        <dbReference type="EMBL" id="KAA8497484.1"/>
    </source>
</evidence>
<keyword evidence="2" id="KW-0012">Acyltransferase</keyword>
<evidence type="ECO:0000256" key="1">
    <source>
        <dbReference type="ARBA" id="ARBA00022679"/>
    </source>
</evidence>
<dbReference type="InterPro" id="IPR000182">
    <property type="entry name" value="GNAT_dom"/>
</dbReference>
<comment type="caution">
    <text evidence="4">The sequence shown here is derived from an EMBL/GenBank/DDBJ whole genome shotgun (WGS) entry which is preliminary data.</text>
</comment>
<dbReference type="SUPFAM" id="SSF55729">
    <property type="entry name" value="Acyl-CoA N-acyltransferases (Nat)"/>
    <property type="match status" value="1"/>
</dbReference>
<dbReference type="EMBL" id="VRMN01000001">
    <property type="protein sequence ID" value="KAA8497484.1"/>
    <property type="molecule type" value="Genomic_DNA"/>
</dbReference>
<sequence>MSSQRRLRCGDLLRFNSVNLDALTETYNLCFYLQYMSMWPGYQVVMQNTDRTLMAYMIGKAEGKQGTREWHGHVSAVTVGAPFRRLGHARALMHQLEQTADSVDGCFFVDLFVRVSNLVAIHMYEQMGYVVYRRIVGYYSGEEDALDMRKALSRDPKRLSMVPLPRPVLANELRDLSM</sequence>
<keyword evidence="1 4" id="KW-0808">Transferase</keyword>
<reference evidence="5" key="1">
    <citation type="journal article" date="2019" name="Nat. Commun.">
        <title>Expansion of phycobilisome linker gene families in mesophilic red algae.</title>
        <authorList>
            <person name="Lee J."/>
            <person name="Kim D."/>
            <person name="Bhattacharya D."/>
            <person name="Yoon H.S."/>
        </authorList>
    </citation>
    <scope>NUCLEOTIDE SEQUENCE [LARGE SCALE GENOMIC DNA]</scope>
    <source>
        <strain evidence="5">CCMP 1328</strain>
    </source>
</reference>
<name>A0A5J4Z3K4_PORPP</name>
<evidence type="ECO:0000313" key="5">
    <source>
        <dbReference type="Proteomes" id="UP000324585"/>
    </source>
</evidence>
<dbReference type="OrthoDB" id="10264728at2759"/>
<evidence type="ECO:0000259" key="3">
    <source>
        <dbReference type="PROSITE" id="PS51186"/>
    </source>
</evidence>
<feature type="domain" description="N-acetyltransferase" evidence="3">
    <location>
        <begin position="2"/>
        <end position="153"/>
    </location>
</feature>
<dbReference type="AlphaFoldDB" id="A0A5J4Z3K4"/>
<gene>
    <name evidence="4" type="ORF">FVE85_5069</name>
</gene>
<dbReference type="PANTHER" id="PTHR45910">
    <property type="entry name" value="N-ALPHA-ACETYLTRANSFERASE 20"/>
    <property type="match status" value="1"/>
</dbReference>
<dbReference type="PROSITE" id="PS51186">
    <property type="entry name" value="GNAT"/>
    <property type="match status" value="1"/>
</dbReference>
<dbReference type="InterPro" id="IPR051646">
    <property type="entry name" value="NatB_acetyltransferase_subunit"/>
</dbReference>
<proteinExistence type="predicted"/>
<keyword evidence="5" id="KW-1185">Reference proteome</keyword>
<dbReference type="PANTHER" id="PTHR45910:SF1">
    <property type="entry name" value="N-ALPHA-ACETYLTRANSFERASE 20"/>
    <property type="match status" value="1"/>
</dbReference>
<dbReference type="GO" id="GO:0031416">
    <property type="term" value="C:NatB complex"/>
    <property type="evidence" value="ECO:0007669"/>
    <property type="project" value="TreeGrafter"/>
</dbReference>
<organism evidence="4 5">
    <name type="scientific">Porphyridium purpureum</name>
    <name type="common">Red alga</name>
    <name type="synonym">Porphyridium cruentum</name>
    <dbReference type="NCBI Taxonomy" id="35688"/>
    <lineage>
        <taxon>Eukaryota</taxon>
        <taxon>Rhodophyta</taxon>
        <taxon>Bangiophyceae</taxon>
        <taxon>Porphyridiales</taxon>
        <taxon>Porphyridiaceae</taxon>
        <taxon>Porphyridium</taxon>
    </lineage>
</organism>
<evidence type="ECO:0000256" key="2">
    <source>
        <dbReference type="ARBA" id="ARBA00023315"/>
    </source>
</evidence>
<dbReference type="OMA" id="EQHPSMR"/>